<proteinExistence type="predicted"/>
<gene>
    <name evidence="1" type="ORF">GCM10009768_21490</name>
</gene>
<organism evidence="1 2">
    <name type="scientific">Leucobacter iarius</name>
    <dbReference type="NCBI Taxonomy" id="333963"/>
    <lineage>
        <taxon>Bacteria</taxon>
        <taxon>Bacillati</taxon>
        <taxon>Actinomycetota</taxon>
        <taxon>Actinomycetes</taxon>
        <taxon>Micrococcales</taxon>
        <taxon>Microbacteriaceae</taxon>
        <taxon>Leucobacter</taxon>
    </lineage>
</organism>
<comment type="caution">
    <text evidence="1">The sequence shown here is derived from an EMBL/GenBank/DDBJ whole genome shotgun (WGS) entry which is preliminary data.</text>
</comment>
<name>A0ABP4XV32_9MICO</name>
<evidence type="ECO:0000313" key="1">
    <source>
        <dbReference type="EMBL" id="GAA1792189.1"/>
    </source>
</evidence>
<protein>
    <submittedName>
        <fullName evidence="1">Uncharacterized protein</fullName>
    </submittedName>
</protein>
<accession>A0ABP4XV32</accession>
<evidence type="ECO:0000313" key="2">
    <source>
        <dbReference type="Proteomes" id="UP001500851"/>
    </source>
</evidence>
<dbReference type="EMBL" id="BAAAOB010000002">
    <property type="protein sequence ID" value="GAA1792189.1"/>
    <property type="molecule type" value="Genomic_DNA"/>
</dbReference>
<keyword evidence="2" id="KW-1185">Reference proteome</keyword>
<dbReference type="Proteomes" id="UP001500851">
    <property type="component" value="Unassembled WGS sequence"/>
</dbReference>
<reference evidence="2" key="1">
    <citation type="journal article" date="2019" name="Int. J. Syst. Evol. Microbiol.">
        <title>The Global Catalogue of Microorganisms (GCM) 10K type strain sequencing project: providing services to taxonomists for standard genome sequencing and annotation.</title>
        <authorList>
            <consortium name="The Broad Institute Genomics Platform"/>
            <consortium name="The Broad Institute Genome Sequencing Center for Infectious Disease"/>
            <person name="Wu L."/>
            <person name="Ma J."/>
        </authorList>
    </citation>
    <scope>NUCLEOTIDE SEQUENCE [LARGE SCALE GENOMIC DNA]</scope>
    <source>
        <strain evidence="2">JCM 14736</strain>
    </source>
</reference>
<dbReference type="RefSeq" id="WP_344032131.1">
    <property type="nucleotide sequence ID" value="NZ_BAAAOB010000002.1"/>
</dbReference>
<sequence length="140" mass="14629">MGVLNDVWRLIKAGGRESARTDYAEALRQSADLAEAMAGADPAAPAGTHGAAAANPFTNLEFLRQAIPVAGTVVALAPTGQVLGDVPIYAVELDVQRDGAPVYRTTYQTVIAAGALHNWQPGKVLPFRVSPTDPHALMLG</sequence>